<comment type="subunit">
    <text evidence="4">Monomer.</text>
</comment>
<dbReference type="EMBL" id="MHBW01000033">
    <property type="protein sequence ID" value="OGY07971.1"/>
    <property type="molecule type" value="Genomic_DNA"/>
</dbReference>
<evidence type="ECO:0000256" key="2">
    <source>
        <dbReference type="ARBA" id="ARBA00022540"/>
    </source>
</evidence>
<gene>
    <name evidence="4" type="primary">infC</name>
    <name evidence="8" type="ORF">A2782_02380</name>
</gene>
<comment type="function">
    <text evidence="4">IF-3 binds to the 30S ribosomal subunit and shifts the equilibrium between 70S ribosomes and their 50S and 30S subunits in favor of the free subunits, thus enhancing the availability of 30S subunits on which protein synthesis initiation begins.</text>
</comment>
<dbReference type="SUPFAM" id="SSF54364">
    <property type="entry name" value="Translation initiation factor IF3, N-terminal domain"/>
    <property type="match status" value="1"/>
</dbReference>
<dbReference type="InterPro" id="IPR001288">
    <property type="entry name" value="Translation_initiation_fac_3"/>
</dbReference>
<dbReference type="Gene3D" id="3.10.20.80">
    <property type="entry name" value="Translation initiation factor 3 (IF-3), N-terminal domain"/>
    <property type="match status" value="1"/>
</dbReference>
<dbReference type="Pfam" id="PF05198">
    <property type="entry name" value="IF3_N"/>
    <property type="match status" value="1"/>
</dbReference>
<dbReference type="FunFam" id="3.10.20.80:FF:000001">
    <property type="entry name" value="Translation initiation factor IF-3"/>
    <property type="match status" value="1"/>
</dbReference>
<feature type="domain" description="Translation initiation factor 3 N-terminal" evidence="7">
    <location>
        <begin position="15"/>
        <end position="83"/>
    </location>
</feature>
<dbReference type="InterPro" id="IPR036787">
    <property type="entry name" value="T_IF-3_N_sf"/>
</dbReference>
<evidence type="ECO:0000259" key="6">
    <source>
        <dbReference type="Pfam" id="PF00707"/>
    </source>
</evidence>
<dbReference type="GO" id="GO:0043022">
    <property type="term" value="F:ribosome binding"/>
    <property type="evidence" value="ECO:0007669"/>
    <property type="project" value="TreeGrafter"/>
</dbReference>
<feature type="domain" description="Translation initiation factor 3 C-terminal" evidence="6">
    <location>
        <begin position="93"/>
        <end position="176"/>
    </location>
</feature>
<dbReference type="Proteomes" id="UP000177967">
    <property type="component" value="Unassembled WGS sequence"/>
</dbReference>
<dbReference type="GO" id="GO:0016020">
    <property type="term" value="C:membrane"/>
    <property type="evidence" value="ECO:0007669"/>
    <property type="project" value="TreeGrafter"/>
</dbReference>
<dbReference type="GO" id="GO:0005829">
    <property type="term" value="C:cytosol"/>
    <property type="evidence" value="ECO:0007669"/>
    <property type="project" value="TreeGrafter"/>
</dbReference>
<comment type="subcellular location">
    <subcellularLocation>
        <location evidence="4">Cytoplasm</location>
    </subcellularLocation>
</comment>
<dbReference type="PANTHER" id="PTHR10938:SF0">
    <property type="entry name" value="TRANSLATION INITIATION FACTOR IF-3, MITOCHONDRIAL"/>
    <property type="match status" value="1"/>
</dbReference>
<dbReference type="Pfam" id="PF00707">
    <property type="entry name" value="IF3_C"/>
    <property type="match status" value="1"/>
</dbReference>
<accession>A0A1G1UY05</accession>
<dbReference type="InterPro" id="IPR036788">
    <property type="entry name" value="T_IF-3_C_sf"/>
</dbReference>
<keyword evidence="3 4" id="KW-0648">Protein biosynthesis</keyword>
<evidence type="ECO:0000259" key="7">
    <source>
        <dbReference type="Pfam" id="PF05198"/>
    </source>
</evidence>
<dbReference type="Gene3D" id="3.30.110.10">
    <property type="entry name" value="Translation initiation factor 3 (IF-3), C-terminal domain"/>
    <property type="match status" value="1"/>
</dbReference>
<comment type="similarity">
    <text evidence="1 4">Belongs to the IF-3 family.</text>
</comment>
<organism evidence="8 9">
    <name type="scientific">Candidatus Blackburnbacteria bacterium RIFCSPHIGHO2_01_FULL_43_15b</name>
    <dbReference type="NCBI Taxonomy" id="1797513"/>
    <lineage>
        <taxon>Bacteria</taxon>
        <taxon>Candidatus Blackburniibacteriota</taxon>
    </lineage>
</organism>
<protein>
    <recommendedName>
        <fullName evidence="4 5">Translation initiation factor IF-3</fullName>
    </recommendedName>
</protein>
<evidence type="ECO:0000256" key="4">
    <source>
        <dbReference type="HAMAP-Rule" id="MF_00080"/>
    </source>
</evidence>
<dbReference type="NCBIfam" id="TIGR00168">
    <property type="entry name" value="infC"/>
    <property type="match status" value="1"/>
</dbReference>
<dbReference type="AlphaFoldDB" id="A0A1G1UY05"/>
<evidence type="ECO:0000256" key="3">
    <source>
        <dbReference type="ARBA" id="ARBA00022917"/>
    </source>
</evidence>
<dbReference type="InterPro" id="IPR019815">
    <property type="entry name" value="Translation_initiation_fac_3_C"/>
</dbReference>
<dbReference type="STRING" id="1797513.A2782_02380"/>
<dbReference type="SUPFAM" id="SSF55200">
    <property type="entry name" value="Translation initiation factor IF3, C-terminal domain"/>
    <property type="match status" value="1"/>
</dbReference>
<evidence type="ECO:0000313" key="8">
    <source>
        <dbReference type="EMBL" id="OGY07971.1"/>
    </source>
</evidence>
<reference evidence="8 9" key="1">
    <citation type="journal article" date="2016" name="Nat. Commun.">
        <title>Thousands of microbial genomes shed light on interconnected biogeochemical processes in an aquifer system.</title>
        <authorList>
            <person name="Anantharaman K."/>
            <person name="Brown C.T."/>
            <person name="Hug L.A."/>
            <person name="Sharon I."/>
            <person name="Castelle C.J."/>
            <person name="Probst A.J."/>
            <person name="Thomas B.C."/>
            <person name="Singh A."/>
            <person name="Wilkins M.J."/>
            <person name="Karaoz U."/>
            <person name="Brodie E.L."/>
            <person name="Williams K.H."/>
            <person name="Hubbard S.S."/>
            <person name="Banfield J.F."/>
        </authorList>
    </citation>
    <scope>NUCLEOTIDE SEQUENCE [LARGE SCALE GENOMIC DNA]</scope>
</reference>
<dbReference type="PANTHER" id="PTHR10938">
    <property type="entry name" value="TRANSLATION INITIATION FACTOR IF-3"/>
    <property type="match status" value="1"/>
</dbReference>
<evidence type="ECO:0000256" key="1">
    <source>
        <dbReference type="ARBA" id="ARBA00005439"/>
    </source>
</evidence>
<dbReference type="GO" id="GO:0032790">
    <property type="term" value="P:ribosome disassembly"/>
    <property type="evidence" value="ECO:0007669"/>
    <property type="project" value="TreeGrafter"/>
</dbReference>
<dbReference type="GO" id="GO:0003743">
    <property type="term" value="F:translation initiation factor activity"/>
    <property type="evidence" value="ECO:0007669"/>
    <property type="project" value="UniProtKB-UniRule"/>
</dbReference>
<sequence>MAGRFFKQKKTFWRVNQNIRSHELRVIDAEGKQIGVLSLREALEKAAEAGLDLVEIAPTAKPPVAKIIDFAKFRYQQEKKEKEFRRKEKKGSEQKEVWLTPFIGESDYDVRLERVKEFLGNGNKVRVVVRFTGPQMSHREFGFQMAEKVKSDTQDIAGIDQAPKFLGRQLIMVLTPVKQKVTPEA</sequence>
<proteinExistence type="inferred from homology"/>
<name>A0A1G1UY05_9BACT</name>
<keyword evidence="4" id="KW-0963">Cytoplasm</keyword>
<comment type="caution">
    <text evidence="8">The sequence shown here is derived from an EMBL/GenBank/DDBJ whole genome shotgun (WGS) entry which is preliminary data.</text>
</comment>
<keyword evidence="2 4" id="KW-0396">Initiation factor</keyword>
<evidence type="ECO:0000256" key="5">
    <source>
        <dbReference type="NCBIfam" id="TIGR00168"/>
    </source>
</evidence>
<dbReference type="InterPro" id="IPR019814">
    <property type="entry name" value="Translation_initiation_fac_3_N"/>
</dbReference>
<dbReference type="HAMAP" id="MF_00080">
    <property type="entry name" value="IF_3"/>
    <property type="match status" value="1"/>
</dbReference>
<evidence type="ECO:0000313" key="9">
    <source>
        <dbReference type="Proteomes" id="UP000177967"/>
    </source>
</evidence>